<evidence type="ECO:0000256" key="11">
    <source>
        <dbReference type="ARBA" id="ARBA00031088"/>
    </source>
</evidence>
<dbReference type="RefSeq" id="WP_009319938.1">
    <property type="nucleotide sequence ID" value="NZ_CATXVX010000001.1"/>
</dbReference>
<evidence type="ECO:0000256" key="2">
    <source>
        <dbReference type="ARBA" id="ARBA00004496"/>
    </source>
</evidence>
<dbReference type="SUPFAM" id="SSF53335">
    <property type="entry name" value="S-adenosyl-L-methionine-dependent methyltransferases"/>
    <property type="match status" value="1"/>
</dbReference>
<dbReference type="InterPro" id="IPR023267">
    <property type="entry name" value="RCMT"/>
</dbReference>
<dbReference type="InterPro" id="IPR001678">
    <property type="entry name" value="MeTrfase_RsmB-F_NOP2_dom"/>
</dbReference>
<dbReference type="PANTHER" id="PTHR22807">
    <property type="entry name" value="NOP2 YEAST -RELATED NOL1/NOP2/FMU SUN DOMAIN-CONTAINING"/>
    <property type="match status" value="1"/>
</dbReference>
<dbReference type="AlphaFoldDB" id="A0A173ZG90"/>
<dbReference type="GO" id="GO:0006355">
    <property type="term" value="P:regulation of DNA-templated transcription"/>
    <property type="evidence" value="ECO:0007669"/>
    <property type="project" value="InterPro"/>
</dbReference>
<feature type="active site" description="Nucleophile" evidence="13">
    <location>
        <position position="390"/>
    </location>
</feature>
<dbReference type="GO" id="GO:0005737">
    <property type="term" value="C:cytoplasm"/>
    <property type="evidence" value="ECO:0007669"/>
    <property type="project" value="UniProtKB-SubCell"/>
</dbReference>
<dbReference type="GO" id="GO:0008649">
    <property type="term" value="F:rRNA methyltransferase activity"/>
    <property type="evidence" value="ECO:0007669"/>
    <property type="project" value="InterPro"/>
</dbReference>
<dbReference type="Gene3D" id="3.40.50.150">
    <property type="entry name" value="Vaccinia Virus protein VP39"/>
    <property type="match status" value="1"/>
</dbReference>
<feature type="binding site" evidence="13">
    <location>
        <position position="337"/>
    </location>
    <ligand>
        <name>S-adenosyl-L-methionine</name>
        <dbReference type="ChEBI" id="CHEBI:59789"/>
    </ligand>
</feature>
<dbReference type="Pfam" id="PF01189">
    <property type="entry name" value="Methyltr_RsmB-F"/>
    <property type="match status" value="1"/>
</dbReference>
<dbReference type="InterPro" id="IPR004573">
    <property type="entry name" value="rRNA_ssu_MeTfrase_B"/>
</dbReference>
<dbReference type="PANTHER" id="PTHR22807:SF53">
    <property type="entry name" value="RIBOSOMAL RNA SMALL SUBUNIT METHYLTRANSFERASE B-RELATED"/>
    <property type="match status" value="1"/>
</dbReference>
<feature type="binding site" evidence="13">
    <location>
        <position position="319"/>
    </location>
    <ligand>
        <name>S-adenosyl-L-methionine</name>
        <dbReference type="ChEBI" id="CHEBI:59789"/>
    </ligand>
</feature>
<dbReference type="SUPFAM" id="SSF48013">
    <property type="entry name" value="NusB-like"/>
    <property type="match status" value="1"/>
</dbReference>
<evidence type="ECO:0000256" key="13">
    <source>
        <dbReference type="PROSITE-ProRule" id="PRU01023"/>
    </source>
</evidence>
<evidence type="ECO:0000256" key="8">
    <source>
        <dbReference type="ARBA" id="ARBA00022691"/>
    </source>
</evidence>
<proteinExistence type="inferred from homology"/>
<reference evidence="16 18" key="2">
    <citation type="journal article" date="2019" name="Science, e1252229">
        <title>Invertible promoters mediate bacterial phase variation, antibiotic resistance, and host adaptation in the gut.</title>
        <authorList>
            <person name="Jiang X."/>
            <person name="Hall A.B."/>
            <person name="Arthur T.D."/>
            <person name="Plichta D.R."/>
            <person name="Covington C.T."/>
            <person name="Poyet M."/>
            <person name="Crothers J."/>
            <person name="Moses P.L."/>
            <person name="Tolonen A.C."/>
            <person name="Vlamakis H."/>
            <person name="Alm E.J."/>
            <person name="Xavier R.J."/>
        </authorList>
    </citation>
    <scope>NUCLEOTIDE SEQUENCE [LARGE SCALE GENOMIC DNA]</scope>
    <source>
        <strain evidence="18">aa_0143</strain>
        <strain evidence="16">Aa_0143</strain>
    </source>
</reference>
<keyword evidence="5" id="KW-0698">rRNA processing</keyword>
<comment type="similarity">
    <text evidence="13">Belongs to the class I-like SAM-binding methyltransferase superfamily. RsmB/NOP family.</text>
</comment>
<dbReference type="Gene3D" id="3.30.70.1170">
    <property type="entry name" value="Sun protein, domain 3"/>
    <property type="match status" value="1"/>
</dbReference>
<dbReference type="NCBIfam" id="NF011494">
    <property type="entry name" value="PRK14902.1"/>
    <property type="match status" value="1"/>
</dbReference>
<evidence type="ECO:0000313" key="17">
    <source>
        <dbReference type="Proteomes" id="UP000095787"/>
    </source>
</evidence>
<dbReference type="EC" id="2.1.1.176" evidence="3"/>
<protein>
    <recommendedName>
        <fullName evidence="3">16S rRNA (cytosine(967)-C(5))-methyltransferase</fullName>
        <ecNumber evidence="3">2.1.1.176</ecNumber>
    </recommendedName>
    <alternativeName>
        <fullName evidence="10">16S rRNA m5C967 methyltransferase</fullName>
    </alternativeName>
    <alternativeName>
        <fullName evidence="11">rRNA (cytosine-C(5)-)-methyltransferase RsmB</fullName>
    </alternativeName>
</protein>
<accession>A0A173ZG90</accession>
<dbReference type="EMBL" id="CYZO01000007">
    <property type="protein sequence ID" value="CUN74145.1"/>
    <property type="molecule type" value="Genomic_DNA"/>
</dbReference>
<gene>
    <name evidence="15" type="primary">rsmB</name>
    <name evidence="16" type="ORF">EAI93_05650</name>
    <name evidence="15" type="ORF">ERS852456_00701</name>
</gene>
<dbReference type="Pfam" id="PF01029">
    <property type="entry name" value="NusB"/>
    <property type="match status" value="1"/>
</dbReference>
<dbReference type="InterPro" id="IPR035926">
    <property type="entry name" value="NusB-like_sf"/>
</dbReference>
<evidence type="ECO:0000256" key="9">
    <source>
        <dbReference type="ARBA" id="ARBA00022884"/>
    </source>
</evidence>
<keyword evidence="9 13" id="KW-0694">RNA-binding</keyword>
<comment type="catalytic activity">
    <reaction evidence="12">
        <text>cytidine(967) in 16S rRNA + S-adenosyl-L-methionine = 5-methylcytidine(967) in 16S rRNA + S-adenosyl-L-homocysteine + H(+)</text>
        <dbReference type="Rhea" id="RHEA:42748"/>
        <dbReference type="Rhea" id="RHEA-COMP:10219"/>
        <dbReference type="Rhea" id="RHEA-COMP:10220"/>
        <dbReference type="ChEBI" id="CHEBI:15378"/>
        <dbReference type="ChEBI" id="CHEBI:57856"/>
        <dbReference type="ChEBI" id="CHEBI:59789"/>
        <dbReference type="ChEBI" id="CHEBI:74483"/>
        <dbReference type="ChEBI" id="CHEBI:82748"/>
        <dbReference type="EC" id="2.1.1.176"/>
    </reaction>
</comment>
<evidence type="ECO:0000256" key="6">
    <source>
        <dbReference type="ARBA" id="ARBA00022603"/>
    </source>
</evidence>
<dbReference type="CDD" id="cd02440">
    <property type="entry name" value="AdoMet_MTases"/>
    <property type="match status" value="1"/>
</dbReference>
<organism evidence="15 17">
    <name type="scientific">[Ruminococcus] torques</name>
    <dbReference type="NCBI Taxonomy" id="33039"/>
    <lineage>
        <taxon>Bacteria</taxon>
        <taxon>Bacillati</taxon>
        <taxon>Bacillota</taxon>
        <taxon>Clostridia</taxon>
        <taxon>Lachnospirales</taxon>
        <taxon>Lachnospiraceae</taxon>
        <taxon>Mediterraneibacter</taxon>
    </lineage>
</organism>
<dbReference type="InterPro" id="IPR049560">
    <property type="entry name" value="MeTrfase_RsmB-F_NOP2_cat"/>
</dbReference>
<dbReference type="Gene3D" id="1.10.940.10">
    <property type="entry name" value="NusB-like"/>
    <property type="match status" value="1"/>
</dbReference>
<keyword evidence="7 13" id="KW-0808">Transferase</keyword>
<dbReference type="GeneID" id="97329562"/>
<dbReference type="InterPro" id="IPR006027">
    <property type="entry name" value="NusB_RsmB_TIM44"/>
</dbReference>
<feature type="domain" description="SAM-dependent MTase RsmB/NOP-type" evidence="14">
    <location>
        <begin position="172"/>
        <end position="454"/>
    </location>
</feature>
<dbReference type="Proteomes" id="UP000095787">
    <property type="component" value="Unassembled WGS sequence"/>
</dbReference>
<feature type="binding site" evidence="13">
    <location>
        <position position="292"/>
    </location>
    <ligand>
        <name>S-adenosyl-L-methionine</name>
        <dbReference type="ChEBI" id="CHEBI:59789"/>
    </ligand>
</feature>
<keyword evidence="8 13" id="KW-0949">S-adenosyl-L-methionine</keyword>
<evidence type="ECO:0000313" key="15">
    <source>
        <dbReference type="EMBL" id="CUN74145.1"/>
    </source>
</evidence>
<evidence type="ECO:0000256" key="5">
    <source>
        <dbReference type="ARBA" id="ARBA00022552"/>
    </source>
</evidence>
<dbReference type="InterPro" id="IPR054728">
    <property type="entry name" value="RsmB-like_ferredoxin"/>
</dbReference>
<evidence type="ECO:0000256" key="12">
    <source>
        <dbReference type="ARBA" id="ARBA00047283"/>
    </source>
</evidence>
<dbReference type="InterPro" id="IPR029063">
    <property type="entry name" value="SAM-dependent_MTases_sf"/>
</dbReference>
<comment type="subcellular location">
    <subcellularLocation>
        <location evidence="2">Cytoplasm</location>
    </subcellularLocation>
</comment>
<name>A0A173ZG90_9FIRM</name>
<comment type="function">
    <text evidence="1">Specifically methylates the cytosine at position 967 (m5C967) of 16S rRNA.</text>
</comment>
<keyword evidence="4" id="KW-0963">Cytoplasm</keyword>
<evidence type="ECO:0000256" key="4">
    <source>
        <dbReference type="ARBA" id="ARBA00022490"/>
    </source>
</evidence>
<dbReference type="PROSITE" id="PS51686">
    <property type="entry name" value="SAM_MT_RSMB_NOP"/>
    <property type="match status" value="1"/>
</dbReference>
<evidence type="ECO:0000313" key="18">
    <source>
        <dbReference type="Proteomes" id="UP000292665"/>
    </source>
</evidence>
<dbReference type="NCBIfam" id="TIGR00563">
    <property type="entry name" value="rsmB"/>
    <property type="match status" value="1"/>
</dbReference>
<dbReference type="GO" id="GO:0003723">
    <property type="term" value="F:RNA binding"/>
    <property type="evidence" value="ECO:0007669"/>
    <property type="project" value="UniProtKB-UniRule"/>
</dbReference>
<dbReference type="Proteomes" id="UP000292665">
    <property type="component" value="Unassembled WGS sequence"/>
</dbReference>
<reference evidence="15 17" key="1">
    <citation type="submission" date="2015-09" db="EMBL/GenBank/DDBJ databases">
        <authorList>
            <consortium name="Pathogen Informatics"/>
        </authorList>
    </citation>
    <scope>NUCLEOTIDE SEQUENCE [LARGE SCALE GENOMIC DNA]</scope>
    <source>
        <strain evidence="15 17">2789STDY5834841</strain>
    </source>
</reference>
<dbReference type="PRINTS" id="PR02008">
    <property type="entry name" value="RCMTFAMILY"/>
</dbReference>
<evidence type="ECO:0000256" key="3">
    <source>
        <dbReference type="ARBA" id="ARBA00012140"/>
    </source>
</evidence>
<dbReference type="EMBL" id="RCYR01000007">
    <property type="protein sequence ID" value="RYS80786.1"/>
    <property type="molecule type" value="Genomic_DNA"/>
</dbReference>
<dbReference type="Pfam" id="PF22458">
    <property type="entry name" value="RsmF-B_ferredox"/>
    <property type="match status" value="1"/>
</dbReference>
<evidence type="ECO:0000313" key="16">
    <source>
        <dbReference type="EMBL" id="RYS80786.1"/>
    </source>
</evidence>
<evidence type="ECO:0000256" key="7">
    <source>
        <dbReference type="ARBA" id="ARBA00022679"/>
    </source>
</evidence>
<evidence type="ECO:0000256" key="10">
    <source>
        <dbReference type="ARBA" id="ARBA00030399"/>
    </source>
</evidence>
<feature type="binding site" evidence="13">
    <location>
        <begin position="262"/>
        <end position="268"/>
    </location>
    <ligand>
        <name>S-adenosyl-L-methionine</name>
        <dbReference type="ChEBI" id="CHEBI:59789"/>
    </ligand>
</feature>
<keyword evidence="6 13" id="KW-0489">Methyltransferase</keyword>
<sequence>MAKAINEREIVAAILMEVTENGRYSHIVLREVLTKYQYLEKRERAFITRVTEGTLEHMTEIDYILDCFSKVKVKKMKPLIRAILRSAVYQIKYMDSIPDHAVCSESVKLAVKKGFSGLRGYVNGVLRSVVKGIDEVEYPSDPIKRLSVRYSCPEWIIRLWKETYDLSLIETMLKDFQTEKPTTIRCCRSRITTEQLKKRLEEEHVLVENHPYLKDALLISKYDYLESLETFREGLFVVQDISSMLVGELAHVQAGAQVIDLCAAPGGKALDVAERILMEGQAGCSGHVEARDLTEYKVSLIEENIERMGLCNVTAVCQDASVYDEKSAGKADIVIADLPCSGLGVLGKKTDLKYKASPEGIVSLVKLQRKILSCAASYVKPGGELLYSTCTVNPKENIENVHWFLKEFPEFYADDIREDLCLELRESVTENGCIQLLPGVHKSDGFFIARLRKKEV</sequence>
<evidence type="ECO:0000256" key="1">
    <source>
        <dbReference type="ARBA" id="ARBA00002724"/>
    </source>
</evidence>
<evidence type="ECO:0000259" key="14">
    <source>
        <dbReference type="PROSITE" id="PS51686"/>
    </source>
</evidence>